<dbReference type="GO" id="GO:0006629">
    <property type="term" value="P:lipid metabolic process"/>
    <property type="evidence" value="ECO:0007669"/>
    <property type="project" value="UniProtKB-KW"/>
</dbReference>
<dbReference type="InterPro" id="IPR002641">
    <property type="entry name" value="PNPLA_dom"/>
</dbReference>
<dbReference type="EMBL" id="CP045997">
    <property type="protein sequence ID" value="QHV97888.1"/>
    <property type="molecule type" value="Genomic_DNA"/>
</dbReference>
<protein>
    <recommendedName>
        <fullName evidence="3">PNPLA domain-containing protein</fullName>
    </recommendedName>
</protein>
<sequence>MAQSDPILIRLYKAGRQLVNYLNQKPFWHTLFEFIQLSVRKVWTIIRVLFLNHYFRGVVVILRTVWLIVLILFIGIAFLTLMDQARDVLEAMVEPSAISTWRTFIAFLVTFLCSLSTWYFTRIVFVLKNQQRYVEVELVEHLQSEQTGVGIAGEQAGTGKVPDGRGGGELTAEPMPTEEVVPLTQKTHIITTTERGRAQQTGDEGLAIDDTLFKLDDNLLKVFTRWTPLALGAIPMLTLMLALSDIKNSGIHIAILIALFFPYVLIAYFSQHYVRKSPNAVVKPMDETEVQSDDRDIQGHSLTELLPIHLSLIAVAFLFSLTWFILSTWWESNMLISRSIGPVAIVFLGLTVQVFVASVLIYLDYLFNTPLTLMIIILAAFLHNNNHQIRTLDHRNYYSKDRYDSLKIAEHFRRWLDYRIDTTTVKDSVAGPDTLYPVYLIAAEGGGVRAAHWTASVLAKLQAMDPRFFRHVFAISGASGGSVGASMFTALYRDSLVFSQDPYYATHQTSSLLTQTQSILKNDFLSPLVAAFFAPDLVQKFLPLSINSFDRAQYLEDSFSSAYYQNVNPGGDGPIHFNSLDSAFTDLWRIKNTYELPALFLNTTRVETGQKGILTHLQIANNPYFTNIIDVQDTIHQHIPYNTAAFISARFPLVTPPATVRQPNDPSEDWSSFVDGGYIDNSALETTMAVLSSILNDGNPDDKSCPPPDAAYRKLLSKVKFRVIFIKNSAQSDERNEPQTLKGFYEVTAPAKAFFNSWDNNLSSKYFITREYLKGKSSVSNQVQVDPQLYILELDRKNGTIPLGWALSPGANARINDQIKNLDQIIGRNRQNKALLKGLAIKFRAN</sequence>
<feature type="transmembrane region" description="Helical" evidence="2">
    <location>
        <begin position="468"/>
        <end position="492"/>
    </location>
</feature>
<feature type="transmembrane region" description="Helical" evidence="2">
    <location>
        <begin position="308"/>
        <end position="330"/>
    </location>
</feature>
<dbReference type="RefSeq" id="WP_162388301.1">
    <property type="nucleotide sequence ID" value="NZ_CP045997.1"/>
</dbReference>
<evidence type="ECO:0000313" key="5">
    <source>
        <dbReference type="Proteomes" id="UP000464577"/>
    </source>
</evidence>
<dbReference type="Pfam" id="PF01734">
    <property type="entry name" value="Patatin"/>
    <property type="match status" value="1"/>
</dbReference>
<name>A0A6P1VZZ2_9BACT</name>
<dbReference type="InterPro" id="IPR016035">
    <property type="entry name" value="Acyl_Trfase/lysoPLipase"/>
</dbReference>
<dbReference type="Proteomes" id="UP000464577">
    <property type="component" value="Chromosome"/>
</dbReference>
<dbReference type="Gene3D" id="3.40.1090.10">
    <property type="entry name" value="Cytosolic phospholipase A2 catalytic domain"/>
    <property type="match status" value="1"/>
</dbReference>
<keyword evidence="1" id="KW-0443">Lipid metabolism</keyword>
<keyword evidence="2" id="KW-0812">Transmembrane</keyword>
<dbReference type="SUPFAM" id="SSF52151">
    <property type="entry name" value="FabD/lysophospholipase-like"/>
    <property type="match status" value="1"/>
</dbReference>
<evidence type="ECO:0000256" key="1">
    <source>
        <dbReference type="ARBA" id="ARBA00023098"/>
    </source>
</evidence>
<keyword evidence="2" id="KW-0472">Membrane</keyword>
<feature type="domain" description="PNPLA" evidence="3">
    <location>
        <begin position="444"/>
        <end position="685"/>
    </location>
</feature>
<dbReference type="AlphaFoldDB" id="A0A6P1VZZ2"/>
<keyword evidence="2" id="KW-1133">Transmembrane helix</keyword>
<proteinExistence type="predicted"/>
<keyword evidence="5" id="KW-1185">Reference proteome</keyword>
<gene>
    <name evidence="4" type="ORF">GJR95_24050</name>
</gene>
<feature type="transmembrane region" description="Helical" evidence="2">
    <location>
        <begin position="103"/>
        <end position="121"/>
    </location>
</feature>
<evidence type="ECO:0000256" key="2">
    <source>
        <dbReference type="SAM" id="Phobius"/>
    </source>
</evidence>
<reference evidence="4 5" key="1">
    <citation type="submission" date="2019-11" db="EMBL/GenBank/DDBJ databases">
        <title>Spirosoma endbachense sp. nov., isolated from a natural salt meadow.</title>
        <authorList>
            <person name="Rojas J."/>
            <person name="Ambika Manirajan B."/>
            <person name="Ratering S."/>
            <person name="Suarez C."/>
            <person name="Geissler-Plaum R."/>
            <person name="Schnell S."/>
        </authorList>
    </citation>
    <scope>NUCLEOTIDE SEQUENCE [LARGE SCALE GENOMIC DNA]</scope>
    <source>
        <strain evidence="4 5">I-24</strain>
    </source>
</reference>
<dbReference type="KEGG" id="senf:GJR95_24050"/>
<accession>A0A6P1VZZ2</accession>
<organism evidence="4 5">
    <name type="scientific">Spirosoma endbachense</name>
    <dbReference type="NCBI Taxonomy" id="2666025"/>
    <lineage>
        <taxon>Bacteria</taxon>
        <taxon>Pseudomonadati</taxon>
        <taxon>Bacteroidota</taxon>
        <taxon>Cytophagia</taxon>
        <taxon>Cytophagales</taxon>
        <taxon>Cytophagaceae</taxon>
        <taxon>Spirosoma</taxon>
    </lineage>
</organism>
<feature type="transmembrane region" description="Helical" evidence="2">
    <location>
        <begin position="369"/>
        <end position="385"/>
    </location>
</feature>
<evidence type="ECO:0000313" key="4">
    <source>
        <dbReference type="EMBL" id="QHV97888.1"/>
    </source>
</evidence>
<feature type="transmembrane region" description="Helical" evidence="2">
    <location>
        <begin position="60"/>
        <end position="82"/>
    </location>
</feature>
<evidence type="ECO:0000259" key="3">
    <source>
        <dbReference type="Pfam" id="PF01734"/>
    </source>
</evidence>
<feature type="transmembrane region" description="Helical" evidence="2">
    <location>
        <begin position="342"/>
        <end position="363"/>
    </location>
</feature>
<feature type="transmembrane region" description="Helical" evidence="2">
    <location>
        <begin position="250"/>
        <end position="269"/>
    </location>
</feature>